<dbReference type="EMBL" id="LFYR01000047">
    <property type="protein sequence ID" value="KMZ76348.1"/>
    <property type="molecule type" value="Genomic_DNA"/>
</dbReference>
<dbReference type="PANTHER" id="PTHR34555:SF1">
    <property type="entry name" value="INTEGRAL MEMBRANE HEMOLYSIN-III-LIKE PROTEIN"/>
    <property type="match status" value="1"/>
</dbReference>
<evidence type="ECO:0000313" key="2">
    <source>
        <dbReference type="Proteomes" id="UP000036987"/>
    </source>
</evidence>
<accession>A0A0K9Q4Z4</accession>
<dbReference type="OrthoDB" id="1925139at2759"/>
<gene>
    <name evidence="1" type="ORF">ZOSMA_103G00540</name>
</gene>
<keyword evidence="2" id="KW-1185">Reference proteome</keyword>
<comment type="caution">
    <text evidence="1">The sequence shown here is derived from an EMBL/GenBank/DDBJ whole genome shotgun (WGS) entry which is preliminary data.</text>
</comment>
<name>A0A0K9Q4Z4_ZOSMR</name>
<sequence>MLMRDKLHSESSNHVEMNLESPRHVNVRDWLNLARGNIVIDPSGNSNISRGELFLADSPKVAGIKRHRSDSNQSPTSDKSTIEDIVHARKKYEIVHEKSNEHALCDKKQSDVIKEECIPRCTLPLESFFPSISGERLTLPSVSSLKTTCKDKVSVPSISTCQTACIDQTVTLKSSFYSNCPTKPNHGFPMESNETIMTTGSPDLVNRHEISNLHWKDRFLQVQTFLKACDESSQEDYIQMLRSLSSSDRSKHAAALEKRAIHLLLEEGKELHLMKVLNVFGNASPVDQITFSFDKSSDAGH</sequence>
<dbReference type="STRING" id="29655.A0A0K9Q4Z4"/>
<organism evidence="1 2">
    <name type="scientific">Zostera marina</name>
    <name type="common">Eelgrass</name>
    <dbReference type="NCBI Taxonomy" id="29655"/>
    <lineage>
        <taxon>Eukaryota</taxon>
        <taxon>Viridiplantae</taxon>
        <taxon>Streptophyta</taxon>
        <taxon>Embryophyta</taxon>
        <taxon>Tracheophyta</taxon>
        <taxon>Spermatophyta</taxon>
        <taxon>Magnoliopsida</taxon>
        <taxon>Liliopsida</taxon>
        <taxon>Zosteraceae</taxon>
        <taxon>Zostera</taxon>
    </lineage>
</organism>
<dbReference type="Proteomes" id="UP000036987">
    <property type="component" value="Unassembled WGS sequence"/>
</dbReference>
<reference evidence="2" key="1">
    <citation type="journal article" date="2016" name="Nature">
        <title>The genome of the seagrass Zostera marina reveals angiosperm adaptation to the sea.</title>
        <authorList>
            <person name="Olsen J.L."/>
            <person name="Rouze P."/>
            <person name="Verhelst B."/>
            <person name="Lin Y.-C."/>
            <person name="Bayer T."/>
            <person name="Collen J."/>
            <person name="Dattolo E."/>
            <person name="De Paoli E."/>
            <person name="Dittami S."/>
            <person name="Maumus F."/>
            <person name="Michel G."/>
            <person name="Kersting A."/>
            <person name="Lauritano C."/>
            <person name="Lohaus R."/>
            <person name="Toepel M."/>
            <person name="Tonon T."/>
            <person name="Vanneste K."/>
            <person name="Amirebrahimi M."/>
            <person name="Brakel J."/>
            <person name="Bostroem C."/>
            <person name="Chovatia M."/>
            <person name="Grimwood J."/>
            <person name="Jenkins J.W."/>
            <person name="Jueterbock A."/>
            <person name="Mraz A."/>
            <person name="Stam W.T."/>
            <person name="Tice H."/>
            <person name="Bornberg-Bauer E."/>
            <person name="Green P.J."/>
            <person name="Pearson G.A."/>
            <person name="Procaccini G."/>
            <person name="Duarte C.M."/>
            <person name="Schmutz J."/>
            <person name="Reusch T.B.H."/>
            <person name="Van de Peer Y."/>
        </authorList>
    </citation>
    <scope>NUCLEOTIDE SEQUENCE [LARGE SCALE GENOMIC DNA]</scope>
    <source>
        <strain evidence="2">cv. Finnish</strain>
    </source>
</reference>
<proteinExistence type="predicted"/>
<dbReference type="AlphaFoldDB" id="A0A0K9Q4Z4"/>
<evidence type="ECO:0000313" key="1">
    <source>
        <dbReference type="EMBL" id="KMZ76348.1"/>
    </source>
</evidence>
<protein>
    <submittedName>
        <fullName evidence="1">Uncharacterized protein</fullName>
    </submittedName>
</protein>
<dbReference type="PANTHER" id="PTHR34555">
    <property type="entry name" value="INTEGRAL MEMBRANE HEMOLYSIN-III-LIKE PROTEIN"/>
    <property type="match status" value="1"/>
</dbReference>